<evidence type="ECO:0000256" key="4">
    <source>
        <dbReference type="SAM" id="MobiDB-lite"/>
    </source>
</evidence>
<protein>
    <recommendedName>
        <fullName evidence="5">NPH3 domain-containing protein</fullName>
    </recommendedName>
</protein>
<evidence type="ECO:0000259" key="5">
    <source>
        <dbReference type="PROSITE" id="PS51649"/>
    </source>
</evidence>
<dbReference type="EMBL" id="JAYMYR010000011">
    <property type="protein sequence ID" value="KAK7332471.1"/>
    <property type="molecule type" value="Genomic_DNA"/>
</dbReference>
<dbReference type="InterPro" id="IPR043454">
    <property type="entry name" value="NPH3/RPT2-like"/>
</dbReference>
<gene>
    <name evidence="6" type="ORF">VNO80_29223</name>
</gene>
<comment type="similarity">
    <text evidence="3">Belongs to the NPH3 family.</text>
</comment>
<feature type="compositionally biased region" description="Basic and acidic residues" evidence="4">
    <location>
        <begin position="708"/>
        <end position="718"/>
    </location>
</feature>
<dbReference type="Gene3D" id="3.30.710.10">
    <property type="entry name" value="Potassium Channel Kv1.1, Chain A"/>
    <property type="match status" value="1"/>
</dbReference>
<keyword evidence="7" id="KW-1185">Reference proteome</keyword>
<dbReference type="Pfam" id="PF03000">
    <property type="entry name" value="NPH3"/>
    <property type="match status" value="1"/>
</dbReference>
<comment type="caution">
    <text evidence="6">The sequence shown here is derived from an EMBL/GenBank/DDBJ whole genome shotgun (WGS) entry which is preliminary data.</text>
</comment>
<dbReference type="SUPFAM" id="SSF54695">
    <property type="entry name" value="POZ domain"/>
    <property type="match status" value="1"/>
</dbReference>
<feature type="domain" description="NPH3" evidence="5">
    <location>
        <begin position="314"/>
        <end position="589"/>
    </location>
</feature>
<evidence type="ECO:0000256" key="1">
    <source>
        <dbReference type="ARBA" id="ARBA00004906"/>
    </source>
</evidence>
<evidence type="ECO:0000256" key="3">
    <source>
        <dbReference type="PROSITE-ProRule" id="PRU00982"/>
    </source>
</evidence>
<dbReference type="PROSITE" id="PS51649">
    <property type="entry name" value="NPH3"/>
    <property type="match status" value="1"/>
</dbReference>
<feature type="compositionally biased region" description="Basic and acidic residues" evidence="4">
    <location>
        <begin position="614"/>
        <end position="698"/>
    </location>
</feature>
<evidence type="ECO:0000256" key="2">
    <source>
        <dbReference type="ARBA" id="ARBA00022786"/>
    </source>
</evidence>
<organism evidence="6 7">
    <name type="scientific">Phaseolus coccineus</name>
    <name type="common">Scarlet runner bean</name>
    <name type="synonym">Phaseolus multiflorus</name>
    <dbReference type="NCBI Taxonomy" id="3886"/>
    <lineage>
        <taxon>Eukaryota</taxon>
        <taxon>Viridiplantae</taxon>
        <taxon>Streptophyta</taxon>
        <taxon>Embryophyta</taxon>
        <taxon>Tracheophyta</taxon>
        <taxon>Spermatophyta</taxon>
        <taxon>Magnoliopsida</taxon>
        <taxon>eudicotyledons</taxon>
        <taxon>Gunneridae</taxon>
        <taxon>Pentapetalae</taxon>
        <taxon>rosids</taxon>
        <taxon>fabids</taxon>
        <taxon>Fabales</taxon>
        <taxon>Fabaceae</taxon>
        <taxon>Papilionoideae</taxon>
        <taxon>50 kb inversion clade</taxon>
        <taxon>NPAAA clade</taxon>
        <taxon>indigoferoid/millettioid clade</taxon>
        <taxon>Phaseoleae</taxon>
        <taxon>Phaseolus</taxon>
    </lineage>
</organism>
<dbReference type="InterPro" id="IPR011333">
    <property type="entry name" value="SKP1/BTB/POZ_sf"/>
</dbReference>
<keyword evidence="2" id="KW-0833">Ubl conjugation pathway</keyword>
<feature type="region of interest" description="Disordered" evidence="4">
    <location>
        <begin position="593"/>
        <end position="718"/>
    </location>
</feature>
<name>A0AAN9LBT8_PHACN</name>
<dbReference type="Proteomes" id="UP001374584">
    <property type="component" value="Unassembled WGS sequence"/>
</dbReference>
<comment type="pathway">
    <text evidence="1">Protein modification; protein ubiquitination.</text>
</comment>
<evidence type="ECO:0000313" key="7">
    <source>
        <dbReference type="Proteomes" id="UP001374584"/>
    </source>
</evidence>
<accession>A0AAN9LBT8</accession>
<dbReference type="AlphaFoldDB" id="A0AAN9LBT8"/>
<evidence type="ECO:0000313" key="6">
    <source>
        <dbReference type="EMBL" id="KAK7332471.1"/>
    </source>
</evidence>
<reference evidence="6 7" key="1">
    <citation type="submission" date="2024-01" db="EMBL/GenBank/DDBJ databases">
        <title>The genomes of 5 underutilized Papilionoideae crops provide insights into root nodulation and disease resistanc.</title>
        <authorList>
            <person name="Jiang F."/>
        </authorList>
    </citation>
    <scope>NUCLEOTIDE SEQUENCE [LARGE SCALE GENOMIC DNA]</scope>
    <source>
        <strain evidence="6">JINMINGXINNONG_FW02</strain>
        <tissue evidence="6">Leaves</tissue>
    </source>
</reference>
<sequence>MLYSIALLATTYLYSAFTSKTDASASSTFFVLYSYFGTAAFSVVNAFLWCCATNTVLFALPPLVCESIDQIVCQVGIQSVIPGSDTKIKVVMHQLGDSPCGFVQQETPKVGFGLDMKFMKLGTRPDTFYTEQATRSLVSDVQADLVIKINETTYLLHKSSLLPKCGLLQRLCSDSSDSENVPLELHDMPGGADAFELCAKFCYGVSINISAHNFVPALCAAKLLQMNESLEKGNFVGKLEAFFSSCILEGWKDSIAALQATDKLPEWSENLGMTRKCIDSIIEKILTPPVQIQWSYTYTRPGYTRKQHHSVPKDWWTEDVSDLNIDLFRCIIMAIRSTYVLPPQLIGEALHVYACKWLPGITKLKNSLGSAAITEDSKASNRKILETIVSMIPADRGSVSAGFLLRLLSISSHLGVSPVTKTELVKRASIQFEEATVSDLLYPSTSSSDQNFYDTELVLAVLESFLKFWKRIYPGAVDNRHLLKSIRNVGKLIDSYLQVVARDDNMPVSKFVSLAETVPAIGRLEHDDLYQAINIYLKVHPDLSKADKKRLCGILECQRLTPEVRAHAVKNEFLPLRTVVQLLYFEQEKDSMETTSSKLQKSHDLLLGAKKRPGTRDGHGKRSLINKEEFNREEVTRRTSHAEDREKGQQKAKQSDAKLALDLERKMVIREDSEEIGSEKLRGAKEGRMSSSKLDLDSKNNIQRARSKKSEHGRQKGR</sequence>
<proteinExistence type="inferred from homology"/>
<dbReference type="PANTHER" id="PTHR32370">
    <property type="entry name" value="OS12G0117600 PROTEIN"/>
    <property type="match status" value="1"/>
</dbReference>
<dbReference type="InterPro" id="IPR027356">
    <property type="entry name" value="NPH3_dom"/>
</dbReference>